<feature type="compositionally biased region" description="Pro residues" evidence="1">
    <location>
        <begin position="209"/>
        <end position="220"/>
    </location>
</feature>
<feature type="compositionally biased region" description="Acidic residues" evidence="1">
    <location>
        <begin position="587"/>
        <end position="601"/>
    </location>
</feature>
<feature type="compositionally biased region" description="Basic residues" evidence="1">
    <location>
        <begin position="546"/>
        <end position="563"/>
    </location>
</feature>
<dbReference type="GO" id="GO:0031297">
    <property type="term" value="P:replication fork processing"/>
    <property type="evidence" value="ECO:0007669"/>
    <property type="project" value="InterPro"/>
</dbReference>
<dbReference type="EMBL" id="FMWP01000052">
    <property type="protein sequence ID" value="SCZ94370.1"/>
    <property type="molecule type" value="Genomic_DNA"/>
</dbReference>
<feature type="region of interest" description="Disordered" evidence="1">
    <location>
        <begin position="1"/>
        <end position="79"/>
    </location>
</feature>
<dbReference type="GO" id="GO:0005634">
    <property type="term" value="C:nucleus"/>
    <property type="evidence" value="ECO:0007669"/>
    <property type="project" value="InterPro"/>
</dbReference>
<protein>
    <submittedName>
        <fullName evidence="2">BZ3500_MvSof-1268-A1-R1_Chr12-2g03853 protein</fullName>
    </submittedName>
</protein>
<dbReference type="STRING" id="289078.A0A2X0MJF7"/>
<evidence type="ECO:0000313" key="2">
    <source>
        <dbReference type="EMBL" id="SCZ94370.1"/>
    </source>
</evidence>
<feature type="compositionally biased region" description="Low complexity" evidence="1">
    <location>
        <begin position="305"/>
        <end position="324"/>
    </location>
</feature>
<feature type="compositionally biased region" description="Acidic residues" evidence="1">
    <location>
        <begin position="1"/>
        <end position="10"/>
    </location>
</feature>
<evidence type="ECO:0000313" key="3">
    <source>
        <dbReference type="Proteomes" id="UP000249723"/>
    </source>
</evidence>
<evidence type="ECO:0000256" key="1">
    <source>
        <dbReference type="SAM" id="MobiDB-lite"/>
    </source>
</evidence>
<gene>
    <name evidence="2" type="ORF">BZ3500_MVSOF-1268-A1-R1_CHR12-2G03853</name>
</gene>
<feature type="compositionally biased region" description="Acidic residues" evidence="1">
    <location>
        <begin position="706"/>
        <end position="715"/>
    </location>
</feature>
<sequence length="1897" mass="209193">MDILGLEEDGWSPQSPTPSPVSAPRTTTARQEPPTASERDETRRPSTIMTCTLLPMTTPAERSSSVAPSDLGEREERSVRLGQEDYWARIEELARMTALADQLELQQPVQVSPPSCMARASIDPGALTGGSAWRQTPRPAMTPNGQAETSTLHPSAHSTPSARPPASNRIGVASPRRRIATPPVQFPSIGSAFQQNSPLPSPTREFYRPSPPPSPSPGPGPRLGSPNSVPSSLHSSQISVESRTLSQILASPSGTHQSQVVIPSSSPSPSARSEDRHSPCARSNSAHAVRPSRSPTPNRPRPHLAALSPSATSSSPSSSAPDSPAKLRPPEPEPAGRALRQRTLAQLNPYSIEQARYTRTLLKNGWQGAVVAGVRKGDEMTKEEMMRKKEELRKKGKDDLGGWLEFEEGEMVRRGQDGSRRMDTEQTSGSEDGEALLEREARRRKRMQREVARAMGPRGVGILESSVPLRRTNDGNDHRGNPVERANQDQAHPTAKRIPGKLSKGMNQSRIRKNEGEEHTPDESSEQDDTNSSASSSAPVVGESSKKRKRALPSKSLHARSKRSALDKSALDSRILEVEMSASSDSSDQEEDSDEEDEDQSMDSASSSSPRRPPLVSPKDKTKLQGKRKKALGMMMPAVFMKKAQKDLVAMEREKREGLTSGSDFGSGDDERLSSSDHAPAKGVARIRRVPELDLAGPLRLKGDAFTDESDEDEDMMGRGSEEEAEEDAVESWLHAFAPRRRVNNDEDIVDRFLKRAKKNTVGTKRKNTKAGNPTGSKTNEKSKTHRRPPLHDKGNRPSHDQTGLTANKANTRPSDQHSRSNRSSSRPRPMRKAVSLDTGDAIFTYARQASLHLVLDEEPGQSDIEQISPRLAPRNMGGVPAVVTRDAPRPPSMTATKTTTTTAPSRAPADENEHWATFGKFSHDFEIELLPVGLQLDGSSFVRRGHLESLLRRHTPDESAHNTRLTLGELALDGAMTPEAVEAMLPQFCDSVFEVICQGDEAEMMTCSGALHLLGRVISSGNVIPTSLSASISSQLNRLEERLDSVSDVAKDVKAFSGRRLVLLWYGFDLAIRLAQPAELVHSLASKLIDRLVHRGVESTMKGLKCASSSPETALNDISLHVWLGLVSVAVQDFDGMTWRQADLWMITLERIAAQLSPRAQKGPIAGEIMSYTTMMLCAISQFSYLGISTSTPRLSAHWGVVMRALQPINVVALARPDRALSNTAIARRDRYIWTLFARCLVFVDRWNWKIDQRSDVLPKLYDILNARCLADLSIETHGDFAIFLQHPDQFNSTKALVLDPKDDTAFSIMLKLITNASQAAVASGEFRQLTRLFSRLTPMTSQAWTRASPELLRSHSTLVNHYSLLITFARLIAAARPASNLALQYLDQARRLIDLAQVDEEARRINVRAVLYFMLAFQAHNLDLASASMWFGSITTQLKKEYIDIEKQRRIDNRGLGRKAGNLPRPTGNDPLWHRAVLLTMILRSIQLVLRSTVKDENAFPELCLLEPAWTSSLLESPLALDPMIGLEIVRTVACFLDLRAKAKPRINATAPLAATGADAGISQDEFGMFDEMDFEDPALNAMLGVESTTAPEGGDDRDLFKRKDAGFAQMIKSELSPAFFRLVSNIFGSTEWRGPTVGDRVAYAQQVVETWIRCVAVMVQHNLVDWSGYLRYGDQSWKRVIDPIGRRTIGLLLAILILRHEPDAYSLFQDDILEIWFQTIVAYSLSSEHILTSRLLNAEPVSPLFEDCRFELDEHTIDERRLDILRIDRGMLTGVFTSAARHLVASNANPLLFAGSKSSLNRAMILNLLRAMLASMKDHLAVGSLFSFPLRSACVPDHYSPISQAITNERSRDSYATFVRNVLDALRGCGAPDVNEQSLVDWRVLEKSVAGVSA</sequence>
<feature type="compositionally biased region" description="Low complexity" evidence="1">
    <location>
        <begin position="222"/>
        <end position="236"/>
    </location>
</feature>
<feature type="compositionally biased region" description="Polar residues" evidence="1">
    <location>
        <begin position="237"/>
        <end position="262"/>
    </location>
</feature>
<feature type="region of interest" description="Disordered" evidence="1">
    <location>
        <begin position="407"/>
        <end position="637"/>
    </location>
</feature>
<reference evidence="3" key="1">
    <citation type="submission" date="2016-10" db="EMBL/GenBank/DDBJ databases">
        <authorList>
            <person name="Jeantristanb JTB J.-T."/>
            <person name="Ricardo R."/>
        </authorList>
    </citation>
    <scope>NUCLEOTIDE SEQUENCE [LARGE SCALE GENOMIC DNA]</scope>
</reference>
<dbReference type="GO" id="GO:0035361">
    <property type="term" value="C:Cul8-RING ubiquitin ligase complex"/>
    <property type="evidence" value="ECO:0007669"/>
    <property type="project" value="TreeGrafter"/>
</dbReference>
<feature type="compositionally biased region" description="Basic and acidic residues" evidence="1">
    <location>
        <begin position="512"/>
        <end position="522"/>
    </location>
</feature>
<feature type="compositionally biased region" description="Polar residues" evidence="1">
    <location>
        <begin position="143"/>
        <end position="161"/>
    </location>
</feature>
<feature type="region of interest" description="Disordered" evidence="1">
    <location>
        <begin position="114"/>
        <end position="338"/>
    </location>
</feature>
<feature type="region of interest" description="Disordered" evidence="1">
    <location>
        <begin position="651"/>
        <end position="739"/>
    </location>
</feature>
<feature type="region of interest" description="Disordered" evidence="1">
    <location>
        <begin position="758"/>
        <end position="835"/>
    </location>
</feature>
<dbReference type="GO" id="GO:0000724">
    <property type="term" value="P:double-strand break repair via homologous recombination"/>
    <property type="evidence" value="ECO:0007669"/>
    <property type="project" value="TreeGrafter"/>
</dbReference>
<feature type="region of interest" description="Disordered" evidence="1">
    <location>
        <begin position="872"/>
        <end position="911"/>
    </location>
</feature>
<dbReference type="PANTHER" id="PTHR28122">
    <property type="entry name" value="E3 UBIQUITIN-PROTEIN LIGASE SUBSTRATE RECEPTOR MMS22"/>
    <property type="match status" value="1"/>
</dbReference>
<accession>A0A2X0MJF7</accession>
<feature type="compositionally biased region" description="Polar residues" evidence="1">
    <location>
        <begin position="801"/>
        <end position="814"/>
    </location>
</feature>
<organism evidence="2 3">
    <name type="scientific">Microbotryum saponariae</name>
    <dbReference type="NCBI Taxonomy" id="289078"/>
    <lineage>
        <taxon>Eukaryota</taxon>
        <taxon>Fungi</taxon>
        <taxon>Dikarya</taxon>
        <taxon>Basidiomycota</taxon>
        <taxon>Pucciniomycotina</taxon>
        <taxon>Microbotryomycetes</taxon>
        <taxon>Microbotryales</taxon>
        <taxon>Microbotryaceae</taxon>
        <taxon>Microbotryum</taxon>
    </lineage>
</organism>
<keyword evidence="3" id="KW-1185">Reference proteome</keyword>
<dbReference type="PANTHER" id="PTHR28122:SF1">
    <property type="entry name" value="E3 UBIQUITIN-PROTEIN LIGASE SUBSTRATE RECEPTOR MMS22"/>
    <property type="match status" value="1"/>
</dbReference>
<feature type="compositionally biased region" description="Basic and acidic residues" evidence="1">
    <location>
        <begin position="410"/>
        <end position="424"/>
    </location>
</feature>
<feature type="compositionally biased region" description="Basic and acidic residues" evidence="1">
    <location>
        <begin position="564"/>
        <end position="577"/>
    </location>
</feature>
<proteinExistence type="predicted"/>
<dbReference type="InterPro" id="IPR019021">
    <property type="entry name" value="Mms22"/>
</dbReference>
<feature type="compositionally biased region" description="Basic residues" evidence="1">
    <location>
        <begin position="758"/>
        <end position="769"/>
    </location>
</feature>
<dbReference type="Pfam" id="PF09462">
    <property type="entry name" value="Mus7"/>
    <property type="match status" value="1"/>
</dbReference>
<feature type="compositionally biased region" description="Basic and acidic residues" evidence="1">
    <location>
        <begin position="790"/>
        <end position="800"/>
    </location>
</feature>
<name>A0A2X0MJF7_9BASI</name>
<dbReference type="Proteomes" id="UP000249723">
    <property type="component" value="Unassembled WGS sequence"/>
</dbReference>
<feature type="compositionally biased region" description="Low complexity" evidence="1">
    <location>
        <begin position="893"/>
        <end position="908"/>
    </location>
</feature>
<feature type="compositionally biased region" description="Basic and acidic residues" evidence="1">
    <location>
        <begin position="471"/>
        <end position="482"/>
    </location>
</feature>